<gene>
    <name evidence="2" type="ORF">DID87_05510</name>
</gene>
<feature type="transmembrane region" description="Helical" evidence="1">
    <location>
        <begin position="12"/>
        <end position="35"/>
    </location>
</feature>
<organism evidence="2 3">
    <name type="scientific">Fructilactobacillus sanfranciscensis</name>
    <name type="common">Lactobacillus sanfranciscensis</name>
    <dbReference type="NCBI Taxonomy" id="1625"/>
    <lineage>
        <taxon>Bacteria</taxon>
        <taxon>Bacillati</taxon>
        <taxon>Bacillota</taxon>
        <taxon>Bacilli</taxon>
        <taxon>Lactobacillales</taxon>
        <taxon>Lactobacillaceae</taxon>
        <taxon>Fructilactobacillus</taxon>
    </lineage>
</organism>
<keyword evidence="1" id="KW-0472">Membrane</keyword>
<sequence length="83" mass="9404">MLDKIKVAFKKTNLIITVPIILIIILAIGNGYVIYQNNQVTQKITTQNKAITKVSNDFAKKYKTISKKAKQEFKATHTNPLNQ</sequence>
<evidence type="ECO:0000313" key="2">
    <source>
        <dbReference type="EMBL" id="TNK90100.1"/>
    </source>
</evidence>
<dbReference type="EMBL" id="QFCR01000018">
    <property type="protein sequence ID" value="TNK90100.1"/>
    <property type="molecule type" value="Genomic_DNA"/>
</dbReference>
<reference evidence="2 3" key="1">
    <citation type="submission" date="2018-05" db="EMBL/GenBank/DDBJ databases">
        <title>Lactobacillus sanfranciscensis Ah4 draft denome sequence.</title>
        <authorList>
            <person name="Zhang G."/>
        </authorList>
    </citation>
    <scope>NUCLEOTIDE SEQUENCE [LARGE SCALE GENOMIC DNA]</scope>
    <source>
        <strain evidence="2 3">Ah4</strain>
    </source>
</reference>
<proteinExistence type="predicted"/>
<dbReference type="AlphaFoldDB" id="A0A5C4TJI4"/>
<keyword evidence="1" id="KW-0812">Transmembrane</keyword>
<evidence type="ECO:0000313" key="3">
    <source>
        <dbReference type="Proteomes" id="UP000313312"/>
    </source>
</evidence>
<dbReference type="RefSeq" id="WP_014082450.1">
    <property type="nucleotide sequence ID" value="NZ_CAUOSB010000001.1"/>
</dbReference>
<dbReference type="Proteomes" id="UP000313312">
    <property type="component" value="Unassembled WGS sequence"/>
</dbReference>
<comment type="caution">
    <text evidence="2">The sequence shown here is derived from an EMBL/GenBank/DDBJ whole genome shotgun (WGS) entry which is preliminary data.</text>
</comment>
<keyword evidence="1" id="KW-1133">Transmembrane helix</keyword>
<protein>
    <submittedName>
        <fullName evidence="2">Uncharacterized protein</fullName>
    </submittedName>
</protein>
<evidence type="ECO:0000256" key="1">
    <source>
        <dbReference type="SAM" id="Phobius"/>
    </source>
</evidence>
<name>A0A5C4TJI4_FRUSA</name>
<accession>A0A5C4TJI4</accession>